<sequence>MSRRRIIDPLCPTRRRESNLHWYALPHDPQILQLSQHVLELLVRFDEDTPVNHAVDVPWMLGEGDLIHELAGTGFLHGIRVTEYLAGHVPAAGMAAMQEFCDVVDNGAEGRHALGVDPADDAGIFLEVSV</sequence>
<dbReference type="EMBL" id="RBNJ01004861">
    <property type="protein sequence ID" value="RUS29658.1"/>
    <property type="molecule type" value="Genomic_DNA"/>
</dbReference>
<proteinExistence type="predicted"/>
<dbReference type="AlphaFoldDB" id="A0A433QIJ8"/>
<accession>A0A433QIJ8</accession>
<evidence type="ECO:0000313" key="1">
    <source>
        <dbReference type="EMBL" id="RUS29658.1"/>
    </source>
</evidence>
<name>A0A433QIJ8_9FUNG</name>
<evidence type="ECO:0000313" key="2">
    <source>
        <dbReference type="Proteomes" id="UP000274822"/>
    </source>
</evidence>
<reference evidence="1 2" key="1">
    <citation type="journal article" date="2018" name="New Phytol.">
        <title>Phylogenomics of Endogonaceae and evolution of mycorrhizas within Mucoromycota.</title>
        <authorList>
            <person name="Chang Y."/>
            <person name="Desiro A."/>
            <person name="Na H."/>
            <person name="Sandor L."/>
            <person name="Lipzen A."/>
            <person name="Clum A."/>
            <person name="Barry K."/>
            <person name="Grigoriev I.V."/>
            <person name="Martin F.M."/>
            <person name="Stajich J.E."/>
            <person name="Smith M.E."/>
            <person name="Bonito G."/>
            <person name="Spatafora J.W."/>
        </authorList>
    </citation>
    <scope>NUCLEOTIDE SEQUENCE [LARGE SCALE GENOMIC DNA]</scope>
    <source>
        <strain evidence="1 2">AD002</strain>
    </source>
</reference>
<protein>
    <submittedName>
        <fullName evidence="1">Uncharacterized protein</fullName>
    </submittedName>
</protein>
<comment type="caution">
    <text evidence="1">The sequence shown here is derived from an EMBL/GenBank/DDBJ whole genome shotgun (WGS) entry which is preliminary data.</text>
</comment>
<keyword evidence="2" id="KW-1185">Reference proteome</keyword>
<gene>
    <name evidence="1" type="ORF">BC938DRAFT_480400</name>
</gene>
<dbReference type="Proteomes" id="UP000274822">
    <property type="component" value="Unassembled WGS sequence"/>
</dbReference>
<organism evidence="1 2">
    <name type="scientific">Jimgerdemannia flammicorona</name>
    <dbReference type="NCBI Taxonomy" id="994334"/>
    <lineage>
        <taxon>Eukaryota</taxon>
        <taxon>Fungi</taxon>
        <taxon>Fungi incertae sedis</taxon>
        <taxon>Mucoromycota</taxon>
        <taxon>Mucoromycotina</taxon>
        <taxon>Endogonomycetes</taxon>
        <taxon>Endogonales</taxon>
        <taxon>Endogonaceae</taxon>
        <taxon>Jimgerdemannia</taxon>
    </lineage>
</organism>